<keyword evidence="2" id="KW-0092">Biotin</keyword>
<evidence type="ECO:0000259" key="6">
    <source>
        <dbReference type="Pfam" id="PF03099"/>
    </source>
</evidence>
<dbReference type="GO" id="GO:0005737">
    <property type="term" value="C:cytoplasm"/>
    <property type="evidence" value="ECO:0007669"/>
    <property type="project" value="TreeGrafter"/>
</dbReference>
<dbReference type="PANTHER" id="PTHR12835:SF5">
    <property type="entry name" value="BIOTIN--PROTEIN LIGASE"/>
    <property type="match status" value="1"/>
</dbReference>
<dbReference type="AlphaFoldDB" id="X5H4V1"/>
<evidence type="ECO:0000256" key="4">
    <source>
        <dbReference type="ARBA" id="ARBA00047846"/>
    </source>
</evidence>
<protein>
    <recommendedName>
        <fullName evidence="3">biotin--[biotin carboxyl-carrier protein] ligase</fullName>
        <ecNumber evidence="3">6.3.4.15</ecNumber>
    </recommendedName>
</protein>
<dbReference type="InterPro" id="IPR045864">
    <property type="entry name" value="aa-tRNA-synth_II/BPL/LPL"/>
</dbReference>
<name>X5H4V1_9RICK</name>
<dbReference type="SUPFAM" id="SSF55681">
    <property type="entry name" value="Class II aaRS and biotin synthetases"/>
    <property type="match status" value="1"/>
</dbReference>
<evidence type="ECO:0000313" key="8">
    <source>
        <dbReference type="Proteomes" id="UP000023755"/>
    </source>
</evidence>
<dbReference type="InterPro" id="IPR004143">
    <property type="entry name" value="BPL_LPL_catalytic"/>
</dbReference>
<dbReference type="InterPro" id="IPR003142">
    <property type="entry name" value="BPL_C"/>
</dbReference>
<dbReference type="OrthoDB" id="9807064at2"/>
<organism evidence="7 8">
    <name type="scientific">Neorickettsia helminthoeca str. Oregon</name>
    <dbReference type="NCBI Taxonomy" id="1286528"/>
    <lineage>
        <taxon>Bacteria</taxon>
        <taxon>Pseudomonadati</taxon>
        <taxon>Pseudomonadota</taxon>
        <taxon>Alphaproteobacteria</taxon>
        <taxon>Rickettsiales</taxon>
        <taxon>Anaplasmataceae</taxon>
        <taxon>Neorickettsia</taxon>
    </lineage>
</organism>
<dbReference type="Pfam" id="PF02237">
    <property type="entry name" value="BPL_C"/>
    <property type="match status" value="1"/>
</dbReference>
<dbReference type="EMBL" id="CP007481">
    <property type="protein sequence ID" value="AHX11591.1"/>
    <property type="molecule type" value="Genomic_DNA"/>
</dbReference>
<dbReference type="GO" id="GO:0004077">
    <property type="term" value="F:biotin--[biotin carboxyl-carrier protein] ligase activity"/>
    <property type="evidence" value="ECO:0007669"/>
    <property type="project" value="UniProtKB-EC"/>
</dbReference>
<dbReference type="RefSeq" id="WP_038559833.1">
    <property type="nucleotide sequence ID" value="NZ_CP007481.1"/>
</dbReference>
<proteinExistence type="predicted"/>
<dbReference type="KEGG" id="nhm:NHE_0657"/>
<accession>X5H4V1</accession>
<dbReference type="STRING" id="1286528.NHE_0657"/>
<sequence>MFTQPLEIRRVKNPDNTNDAVKEFISKDRCVVLIGERPLYGKTRNGANNWKIMEGNLFMSIGLVAENIKVGEIVLKVAVAVGELISKWIPNVEYKWPNDILIDGKKVSGILLEYHDNRLVIGIGINVLYSPYEWSTCLHEYHQVDLVELPLQIMESLKVYGDMDADQLTNLWKRKAAFLGKLINFDANGEIVKGMFSDIASDGALILRTEYDSSEKRFYSGSICVT</sequence>
<feature type="domain" description="Biotin protein ligase C-terminal" evidence="5">
    <location>
        <begin position="179"/>
        <end position="223"/>
    </location>
</feature>
<dbReference type="HOGENOM" id="CLU_051096_3_2_5"/>
<evidence type="ECO:0000259" key="5">
    <source>
        <dbReference type="Pfam" id="PF02237"/>
    </source>
</evidence>
<dbReference type="PANTHER" id="PTHR12835">
    <property type="entry name" value="BIOTIN PROTEIN LIGASE"/>
    <property type="match status" value="1"/>
</dbReference>
<evidence type="ECO:0000256" key="3">
    <source>
        <dbReference type="ARBA" id="ARBA00024227"/>
    </source>
</evidence>
<dbReference type="Gene3D" id="3.30.930.10">
    <property type="entry name" value="Bira Bifunctional Protein, Domain 2"/>
    <property type="match status" value="1"/>
</dbReference>
<reference evidence="7 8" key="1">
    <citation type="submission" date="2014-03" db="EMBL/GenBank/DDBJ databases">
        <title>Sequencing and Comparison of Genomes and Transcriptome Profiles of Human Ehrlichiosis Agents.</title>
        <authorList>
            <person name="Lin M."/>
            <person name="Daugherty S.C."/>
            <person name="Nagaraj S."/>
            <person name="Cheng Z."/>
            <person name="Xiong Q."/>
            <person name="Lin F.-Y."/>
            <person name="Sengamalay N."/>
            <person name="Ott S."/>
            <person name="Godinez A."/>
            <person name="Tallon L.J."/>
            <person name="Sadzewicz L."/>
            <person name="Fraser C.M."/>
            <person name="Dunning Hotopp J.C."/>
            <person name="Rikihisa Y."/>
        </authorList>
    </citation>
    <scope>NUCLEOTIDE SEQUENCE [LARGE SCALE GENOMIC DNA]</scope>
    <source>
        <strain evidence="7 8">Oregon</strain>
    </source>
</reference>
<dbReference type="InterPro" id="IPR004408">
    <property type="entry name" value="Biotin_CoA_COase_ligase"/>
</dbReference>
<dbReference type="Pfam" id="PF03099">
    <property type="entry name" value="BPL_LplA_LipB"/>
    <property type="match status" value="1"/>
</dbReference>
<dbReference type="Proteomes" id="UP000023755">
    <property type="component" value="Chromosome"/>
</dbReference>
<comment type="catalytic activity">
    <reaction evidence="4">
        <text>biotin + L-lysyl-[protein] + ATP = N(6)-biotinyl-L-lysyl-[protein] + AMP + diphosphate + H(+)</text>
        <dbReference type="Rhea" id="RHEA:11756"/>
        <dbReference type="Rhea" id="RHEA-COMP:9752"/>
        <dbReference type="Rhea" id="RHEA-COMP:10505"/>
        <dbReference type="ChEBI" id="CHEBI:15378"/>
        <dbReference type="ChEBI" id="CHEBI:29969"/>
        <dbReference type="ChEBI" id="CHEBI:30616"/>
        <dbReference type="ChEBI" id="CHEBI:33019"/>
        <dbReference type="ChEBI" id="CHEBI:57586"/>
        <dbReference type="ChEBI" id="CHEBI:83144"/>
        <dbReference type="ChEBI" id="CHEBI:456215"/>
        <dbReference type="EC" id="6.3.4.15"/>
    </reaction>
</comment>
<evidence type="ECO:0000256" key="1">
    <source>
        <dbReference type="ARBA" id="ARBA00022598"/>
    </source>
</evidence>
<gene>
    <name evidence="7" type="ORF">NHE_0657</name>
</gene>
<keyword evidence="1 7" id="KW-0436">Ligase</keyword>
<keyword evidence="8" id="KW-1185">Reference proteome</keyword>
<feature type="domain" description="BPL/LPL catalytic" evidence="6">
    <location>
        <begin position="49"/>
        <end position="123"/>
    </location>
</feature>
<dbReference type="NCBIfam" id="TIGR00121">
    <property type="entry name" value="birA_ligase"/>
    <property type="match status" value="1"/>
</dbReference>
<evidence type="ECO:0000256" key="2">
    <source>
        <dbReference type="ARBA" id="ARBA00023267"/>
    </source>
</evidence>
<dbReference type="EC" id="6.3.4.15" evidence="3"/>
<evidence type="ECO:0000313" key="7">
    <source>
        <dbReference type="EMBL" id="AHX11591.1"/>
    </source>
</evidence>